<dbReference type="AlphaFoldDB" id="A0A8J2U9W6"/>
<protein>
    <submittedName>
        <fullName evidence="1">Uncharacterized protein</fullName>
    </submittedName>
</protein>
<proteinExistence type="predicted"/>
<evidence type="ECO:0000313" key="2">
    <source>
        <dbReference type="Proteomes" id="UP000607559"/>
    </source>
</evidence>
<reference evidence="1" key="1">
    <citation type="journal article" date="2014" name="Int. J. Syst. Evol. Microbiol.">
        <title>Complete genome sequence of Corynebacterium casei LMG S-19264T (=DSM 44701T), isolated from a smear-ripened cheese.</title>
        <authorList>
            <consortium name="US DOE Joint Genome Institute (JGI-PGF)"/>
            <person name="Walter F."/>
            <person name="Albersmeier A."/>
            <person name="Kalinowski J."/>
            <person name="Ruckert C."/>
        </authorList>
    </citation>
    <scope>NUCLEOTIDE SEQUENCE</scope>
    <source>
        <strain evidence="1">CGMCC 1.15448</strain>
    </source>
</reference>
<name>A0A8J2U9W6_9BACT</name>
<keyword evidence="2" id="KW-1185">Reference proteome</keyword>
<gene>
    <name evidence="1" type="ORF">GCM10011511_09580</name>
</gene>
<dbReference type="Proteomes" id="UP000607559">
    <property type="component" value="Unassembled WGS sequence"/>
</dbReference>
<sequence length="222" mass="25352">MLDWTYSFTNALYFATETVAAPTTTREIDKYFCVYFIDEKALIKGALDDVIVQSLASGRAKFKEGLLKEMAAKFTKEQIDSYWPDSRIDWFFLKTQGPGLITHLTKISNLIDADLLFFSDFKEDSQLKYSLNNSMNIVNQKGAFTWNANPTLPLEHVANEIVKVSDPSMNYHFCNCININKNLAPYVREKLESLGVTKDYIYPDPQKIARDAFAATEAQLIR</sequence>
<evidence type="ECO:0000313" key="1">
    <source>
        <dbReference type="EMBL" id="GGA88447.1"/>
    </source>
</evidence>
<accession>A0A8J2U9W6</accession>
<dbReference type="EMBL" id="BMJC01000001">
    <property type="protein sequence ID" value="GGA88447.1"/>
    <property type="molecule type" value="Genomic_DNA"/>
</dbReference>
<organism evidence="1 2">
    <name type="scientific">Puia dinghuensis</name>
    <dbReference type="NCBI Taxonomy" id="1792502"/>
    <lineage>
        <taxon>Bacteria</taxon>
        <taxon>Pseudomonadati</taxon>
        <taxon>Bacteroidota</taxon>
        <taxon>Chitinophagia</taxon>
        <taxon>Chitinophagales</taxon>
        <taxon>Chitinophagaceae</taxon>
        <taxon>Puia</taxon>
    </lineage>
</organism>
<reference evidence="1" key="2">
    <citation type="submission" date="2020-09" db="EMBL/GenBank/DDBJ databases">
        <authorList>
            <person name="Sun Q."/>
            <person name="Zhou Y."/>
        </authorList>
    </citation>
    <scope>NUCLEOTIDE SEQUENCE</scope>
    <source>
        <strain evidence="1">CGMCC 1.15448</strain>
    </source>
</reference>
<comment type="caution">
    <text evidence="1">The sequence shown here is derived from an EMBL/GenBank/DDBJ whole genome shotgun (WGS) entry which is preliminary data.</text>
</comment>